<evidence type="ECO:0000313" key="1">
    <source>
        <dbReference type="EMBL" id="SAL51902.1"/>
    </source>
</evidence>
<dbReference type="InterPro" id="IPR023393">
    <property type="entry name" value="START-like_dom_sf"/>
</dbReference>
<keyword evidence="2" id="KW-1185">Reference proteome</keyword>
<dbReference type="InterPro" id="IPR015075">
    <property type="entry name" value="AtaL"/>
</dbReference>
<dbReference type="AlphaFoldDB" id="A0A158I5L9"/>
<gene>
    <name evidence="1" type="ORF">AWB70_04263</name>
</gene>
<sequence length="153" mass="17288">MYAISAAFQVNPANEPVQLTRAQMWKGLVQKAEYAVPFVPAMKECEVIERFEDGFIRQISLRGKTVRERITFTPEVQVHFQRIESADNGWITNVLSDSERGLTLTFTFALVFDGIAAGSEDEKRKGEEVRESYVEAISATIAETRRRVQAGEI</sequence>
<dbReference type="SUPFAM" id="SSF55961">
    <property type="entry name" value="Bet v1-like"/>
    <property type="match status" value="1"/>
</dbReference>
<proteinExistence type="predicted"/>
<dbReference type="RefSeq" id="WP_063786789.1">
    <property type="nucleotide sequence ID" value="NZ_FCNY02000010.1"/>
</dbReference>
<protein>
    <recommendedName>
        <fullName evidence="3">DUF1857 family protein</fullName>
    </recommendedName>
</protein>
<organism evidence="1 2">
    <name type="scientific">Caballeronia cordobensis</name>
    <name type="common">Burkholderia cordobensis</name>
    <dbReference type="NCBI Taxonomy" id="1353886"/>
    <lineage>
        <taxon>Bacteria</taxon>
        <taxon>Pseudomonadati</taxon>
        <taxon>Pseudomonadota</taxon>
        <taxon>Betaproteobacteria</taxon>
        <taxon>Burkholderiales</taxon>
        <taxon>Burkholderiaceae</taxon>
        <taxon>Caballeronia</taxon>
    </lineage>
</organism>
<accession>A0A158I5L9</accession>
<name>A0A158I5L9_CABCO</name>
<dbReference type="Pfam" id="PF08982">
    <property type="entry name" value="AtaL"/>
    <property type="match status" value="1"/>
</dbReference>
<reference evidence="2" key="1">
    <citation type="submission" date="2016-01" db="EMBL/GenBank/DDBJ databases">
        <authorList>
            <person name="Peeters C."/>
        </authorList>
    </citation>
    <scope>NUCLEOTIDE SEQUENCE [LARGE SCALE GENOMIC DNA]</scope>
</reference>
<evidence type="ECO:0008006" key="3">
    <source>
        <dbReference type="Google" id="ProtNLM"/>
    </source>
</evidence>
<evidence type="ECO:0000313" key="2">
    <source>
        <dbReference type="Proteomes" id="UP000054740"/>
    </source>
</evidence>
<dbReference type="Proteomes" id="UP000054740">
    <property type="component" value="Unassembled WGS sequence"/>
</dbReference>
<dbReference type="EMBL" id="FCNY02000010">
    <property type="protein sequence ID" value="SAL51902.1"/>
    <property type="molecule type" value="Genomic_DNA"/>
</dbReference>
<dbReference type="Gene3D" id="3.30.530.20">
    <property type="match status" value="1"/>
</dbReference>